<sequence length="456" mass="49762">MLKESEKMKQKSNFNYFMALWIGELVSLVGNGLSSFALSIYVYQQTGEATHLSLLTLFSFLPSVLLTPIAGGLADRFNRRVLMLIGDSLSAVGLIFIYFHIQNGTSSFTIIVIGVTISSIFSSLLEPAYRATITEILTPDEFSKASGLVQLAGAAKFLFAPLLAGILLQFMSIEKILLIDISTFFVTVASILYVMRAKKTTEKKEQHEEPFLLSLKNGWDYMMKKQGIIALILAMTIVSFSMGFLQTLIKPLLLSSLNVAQVGTFESFAAVGMLVSSLAIGLTKRKWQLQQTLGKALLFSGLAISLLGVNFPIVFLGLAAFCFFSFLPFINMSADVLLRSNVDEAFQGRVWGITGLVSQFGFVISYAISGPLADYLFIPIFATNGILAPSLGKIFGVGNSRGIGFLFFITGILLSCTGVYFSKSSKINLLSKNADVIRDQAVEAEMNESFSESELS</sequence>
<dbReference type="InterPro" id="IPR036259">
    <property type="entry name" value="MFS_trans_sf"/>
</dbReference>
<dbReference type="CDD" id="cd06173">
    <property type="entry name" value="MFS_MefA_like"/>
    <property type="match status" value="1"/>
</dbReference>
<evidence type="ECO:0000256" key="2">
    <source>
        <dbReference type="ARBA" id="ARBA00022448"/>
    </source>
</evidence>
<proteinExistence type="predicted"/>
<feature type="transmembrane region" description="Helical" evidence="7">
    <location>
        <begin position="107"/>
        <end position="125"/>
    </location>
</feature>
<feature type="transmembrane region" description="Helical" evidence="7">
    <location>
        <begin position="302"/>
        <end position="330"/>
    </location>
</feature>
<dbReference type="PANTHER" id="PTHR43266:SF2">
    <property type="entry name" value="MAJOR FACILITATOR SUPERFAMILY (MFS) PROFILE DOMAIN-CONTAINING PROTEIN"/>
    <property type="match status" value="1"/>
</dbReference>
<feature type="transmembrane region" description="Helical" evidence="7">
    <location>
        <begin position="21"/>
        <end position="43"/>
    </location>
</feature>
<evidence type="ECO:0000313" key="9">
    <source>
        <dbReference type="EMBL" id="OJG92850.1"/>
    </source>
</evidence>
<feature type="transmembrane region" description="Helical" evidence="7">
    <location>
        <begin position="176"/>
        <end position="195"/>
    </location>
</feature>
<evidence type="ECO:0000256" key="7">
    <source>
        <dbReference type="SAM" id="Phobius"/>
    </source>
</evidence>
<feature type="transmembrane region" description="Helical" evidence="7">
    <location>
        <begin position="261"/>
        <end position="282"/>
    </location>
</feature>
<dbReference type="SUPFAM" id="SSF103473">
    <property type="entry name" value="MFS general substrate transporter"/>
    <property type="match status" value="1"/>
</dbReference>
<dbReference type="PROSITE" id="PS50850">
    <property type="entry name" value="MFS"/>
    <property type="match status" value="1"/>
</dbReference>
<dbReference type="GO" id="GO:0022857">
    <property type="term" value="F:transmembrane transporter activity"/>
    <property type="evidence" value="ECO:0007669"/>
    <property type="project" value="InterPro"/>
</dbReference>
<evidence type="ECO:0000313" key="10">
    <source>
        <dbReference type="Proteomes" id="UP000183039"/>
    </source>
</evidence>
<dbReference type="InterPro" id="IPR020846">
    <property type="entry name" value="MFS_dom"/>
</dbReference>
<dbReference type="EMBL" id="JXLC01000004">
    <property type="protein sequence ID" value="OJG92850.1"/>
    <property type="molecule type" value="Genomic_DNA"/>
</dbReference>
<keyword evidence="5 7" id="KW-1133">Transmembrane helix</keyword>
<keyword evidence="3" id="KW-1003">Cell membrane</keyword>
<feature type="transmembrane region" description="Helical" evidence="7">
    <location>
        <begin position="146"/>
        <end position="170"/>
    </location>
</feature>
<evidence type="ECO:0000256" key="5">
    <source>
        <dbReference type="ARBA" id="ARBA00022989"/>
    </source>
</evidence>
<evidence type="ECO:0000256" key="1">
    <source>
        <dbReference type="ARBA" id="ARBA00004651"/>
    </source>
</evidence>
<evidence type="ECO:0000256" key="6">
    <source>
        <dbReference type="ARBA" id="ARBA00023136"/>
    </source>
</evidence>
<feature type="transmembrane region" description="Helical" evidence="7">
    <location>
        <begin position="350"/>
        <end position="368"/>
    </location>
</feature>
<reference evidence="9 10" key="1">
    <citation type="submission" date="2014-12" db="EMBL/GenBank/DDBJ databases">
        <title>Draft genome sequences of 29 type strains of Enterococci.</title>
        <authorList>
            <person name="Zhong Z."/>
            <person name="Sun Z."/>
            <person name="Liu W."/>
            <person name="Zhang W."/>
            <person name="Zhang H."/>
        </authorList>
    </citation>
    <scope>NUCLEOTIDE SEQUENCE [LARGE SCALE GENOMIC DNA]</scope>
    <source>
        <strain evidence="9 10">DSM 22801</strain>
    </source>
</reference>
<feature type="transmembrane region" description="Helical" evidence="7">
    <location>
        <begin position="375"/>
        <end position="396"/>
    </location>
</feature>
<keyword evidence="6 7" id="KW-0472">Membrane</keyword>
<feature type="transmembrane region" description="Helical" evidence="7">
    <location>
        <begin position="228"/>
        <end position="249"/>
    </location>
</feature>
<feature type="transmembrane region" description="Helical" evidence="7">
    <location>
        <begin position="49"/>
        <end position="69"/>
    </location>
</feature>
<comment type="caution">
    <text evidence="9">The sequence shown here is derived from an EMBL/GenBank/DDBJ whole genome shotgun (WGS) entry which is preliminary data.</text>
</comment>
<comment type="subcellular location">
    <subcellularLocation>
        <location evidence="1">Cell membrane</location>
        <topology evidence="1">Multi-pass membrane protein</topology>
    </subcellularLocation>
</comment>
<accession>A0AA91GGC2</accession>
<dbReference type="GO" id="GO:0005886">
    <property type="term" value="C:plasma membrane"/>
    <property type="evidence" value="ECO:0007669"/>
    <property type="project" value="UniProtKB-SubCell"/>
</dbReference>
<dbReference type="Gene3D" id="1.20.1250.20">
    <property type="entry name" value="MFS general substrate transporter like domains"/>
    <property type="match status" value="1"/>
</dbReference>
<evidence type="ECO:0000259" key="8">
    <source>
        <dbReference type="PROSITE" id="PS50850"/>
    </source>
</evidence>
<gene>
    <name evidence="9" type="ORF">RV15_GL002795</name>
</gene>
<organism evidence="9 10">
    <name type="scientific">Enterococcus silesiacus</name>
    <dbReference type="NCBI Taxonomy" id="332949"/>
    <lineage>
        <taxon>Bacteria</taxon>
        <taxon>Bacillati</taxon>
        <taxon>Bacillota</taxon>
        <taxon>Bacilli</taxon>
        <taxon>Lactobacillales</taxon>
        <taxon>Enterococcaceae</taxon>
        <taxon>Enterococcus</taxon>
    </lineage>
</organism>
<feature type="domain" description="Major facilitator superfamily (MFS) profile" evidence="8">
    <location>
        <begin position="1"/>
        <end position="199"/>
    </location>
</feature>
<dbReference type="Proteomes" id="UP000183039">
    <property type="component" value="Unassembled WGS sequence"/>
</dbReference>
<keyword evidence="4 7" id="KW-0812">Transmembrane</keyword>
<protein>
    <submittedName>
        <fullName evidence="9">Macrolide-efflux protein</fullName>
    </submittedName>
</protein>
<evidence type="ECO:0000256" key="4">
    <source>
        <dbReference type="ARBA" id="ARBA00022692"/>
    </source>
</evidence>
<dbReference type="InterPro" id="IPR011701">
    <property type="entry name" value="MFS"/>
</dbReference>
<feature type="transmembrane region" description="Helical" evidence="7">
    <location>
        <begin position="402"/>
        <end position="422"/>
    </location>
</feature>
<feature type="transmembrane region" description="Helical" evidence="7">
    <location>
        <begin position="81"/>
        <end position="101"/>
    </location>
</feature>
<name>A0AA91GGC2_9ENTE</name>
<dbReference type="Pfam" id="PF07690">
    <property type="entry name" value="MFS_1"/>
    <property type="match status" value="1"/>
</dbReference>
<dbReference type="AlphaFoldDB" id="A0AA91GGC2"/>
<dbReference type="PANTHER" id="PTHR43266">
    <property type="entry name" value="MACROLIDE-EFFLUX PROTEIN"/>
    <property type="match status" value="1"/>
</dbReference>
<keyword evidence="2" id="KW-0813">Transport</keyword>
<evidence type="ECO:0000256" key="3">
    <source>
        <dbReference type="ARBA" id="ARBA00022475"/>
    </source>
</evidence>